<dbReference type="PROSITE" id="PS50011">
    <property type="entry name" value="PROTEIN_KINASE_DOM"/>
    <property type="match status" value="1"/>
</dbReference>
<keyword evidence="14" id="KW-1185">Reference proteome</keyword>
<evidence type="ECO:0000256" key="9">
    <source>
        <dbReference type="ARBA" id="ARBA00048679"/>
    </source>
</evidence>
<accession>A0AA88YEN0</accession>
<feature type="binding site" evidence="10">
    <location>
        <position position="33"/>
    </location>
    <ligand>
        <name>ATP</name>
        <dbReference type="ChEBI" id="CHEBI:30616"/>
    </ligand>
</feature>
<feature type="compositionally biased region" description="Pro residues" evidence="11">
    <location>
        <begin position="394"/>
        <end position="406"/>
    </location>
</feature>
<evidence type="ECO:0000313" key="13">
    <source>
        <dbReference type="EMBL" id="KAK3100216.1"/>
    </source>
</evidence>
<dbReference type="PROSITE" id="PS00107">
    <property type="entry name" value="PROTEIN_KINASE_ATP"/>
    <property type="match status" value="1"/>
</dbReference>
<keyword evidence="6" id="KW-0418">Kinase</keyword>
<dbReference type="FunFam" id="1.10.510.10:FF:000172">
    <property type="entry name" value="serine/threonine-protein kinase Nek1 isoform X1"/>
    <property type="match status" value="1"/>
</dbReference>
<name>A0AA88YEN0_PINIB</name>
<dbReference type="Gene3D" id="3.30.200.20">
    <property type="entry name" value="Phosphorylase Kinase, domain 1"/>
    <property type="match status" value="1"/>
</dbReference>
<feature type="compositionally biased region" description="Acidic residues" evidence="11">
    <location>
        <begin position="1323"/>
        <end position="1333"/>
    </location>
</feature>
<feature type="compositionally biased region" description="Polar residues" evidence="11">
    <location>
        <begin position="1134"/>
        <end position="1153"/>
    </location>
</feature>
<feature type="compositionally biased region" description="Basic and acidic residues" evidence="11">
    <location>
        <begin position="1115"/>
        <end position="1133"/>
    </location>
</feature>
<dbReference type="GO" id="GO:0005524">
    <property type="term" value="F:ATP binding"/>
    <property type="evidence" value="ECO:0007669"/>
    <property type="project" value="UniProtKB-UniRule"/>
</dbReference>
<keyword evidence="7 10" id="KW-0067">ATP-binding</keyword>
<feature type="region of interest" description="Disordered" evidence="11">
    <location>
        <begin position="597"/>
        <end position="644"/>
    </location>
</feature>
<dbReference type="SUPFAM" id="SSF56112">
    <property type="entry name" value="Protein kinase-like (PK-like)"/>
    <property type="match status" value="1"/>
</dbReference>
<feature type="compositionally biased region" description="Acidic residues" evidence="11">
    <location>
        <begin position="1355"/>
        <end position="1370"/>
    </location>
</feature>
<dbReference type="InterPro" id="IPR051131">
    <property type="entry name" value="NEK_Ser/Thr_kinase_NIMA"/>
</dbReference>
<feature type="compositionally biased region" description="Low complexity" evidence="11">
    <location>
        <begin position="529"/>
        <end position="546"/>
    </location>
</feature>
<dbReference type="InterPro" id="IPR008271">
    <property type="entry name" value="Ser/Thr_kinase_AS"/>
</dbReference>
<evidence type="ECO:0000256" key="3">
    <source>
        <dbReference type="ARBA" id="ARBA00022527"/>
    </source>
</evidence>
<feature type="compositionally biased region" description="Basic and acidic residues" evidence="11">
    <location>
        <begin position="732"/>
        <end position="781"/>
    </location>
</feature>
<feature type="domain" description="Protein kinase" evidence="12">
    <location>
        <begin position="4"/>
        <end position="363"/>
    </location>
</feature>
<evidence type="ECO:0000256" key="2">
    <source>
        <dbReference type="ARBA" id="ARBA00012513"/>
    </source>
</evidence>
<feature type="region of interest" description="Disordered" evidence="11">
    <location>
        <begin position="387"/>
        <end position="560"/>
    </location>
</feature>
<comment type="catalytic activity">
    <reaction evidence="8">
        <text>L-threonyl-[protein] + ATP = O-phospho-L-threonyl-[protein] + ADP + H(+)</text>
        <dbReference type="Rhea" id="RHEA:46608"/>
        <dbReference type="Rhea" id="RHEA-COMP:11060"/>
        <dbReference type="Rhea" id="RHEA-COMP:11605"/>
        <dbReference type="ChEBI" id="CHEBI:15378"/>
        <dbReference type="ChEBI" id="CHEBI:30013"/>
        <dbReference type="ChEBI" id="CHEBI:30616"/>
        <dbReference type="ChEBI" id="CHEBI:61977"/>
        <dbReference type="ChEBI" id="CHEBI:456216"/>
        <dbReference type="EC" id="2.7.11.1"/>
    </reaction>
</comment>
<feature type="region of interest" description="Disordered" evidence="11">
    <location>
        <begin position="720"/>
        <end position="888"/>
    </location>
</feature>
<feature type="compositionally biased region" description="Gly residues" evidence="11">
    <location>
        <begin position="633"/>
        <end position="642"/>
    </location>
</feature>
<feature type="region of interest" description="Disordered" evidence="11">
    <location>
        <begin position="662"/>
        <end position="704"/>
    </location>
</feature>
<dbReference type="InterPro" id="IPR000719">
    <property type="entry name" value="Prot_kinase_dom"/>
</dbReference>
<evidence type="ECO:0000256" key="4">
    <source>
        <dbReference type="ARBA" id="ARBA00022679"/>
    </source>
</evidence>
<keyword evidence="3" id="KW-0723">Serine/threonine-protein kinase</keyword>
<feature type="region of interest" description="Disordered" evidence="11">
    <location>
        <begin position="1318"/>
        <end position="1515"/>
    </location>
</feature>
<comment type="caution">
    <text evidence="13">The sequence shown here is derived from an EMBL/GenBank/DDBJ whole genome shotgun (WGS) entry which is preliminary data.</text>
</comment>
<feature type="compositionally biased region" description="Polar residues" evidence="11">
    <location>
        <begin position="1044"/>
        <end position="1057"/>
    </location>
</feature>
<keyword evidence="4" id="KW-0808">Transferase</keyword>
<dbReference type="InterPro" id="IPR011009">
    <property type="entry name" value="Kinase-like_dom_sf"/>
</dbReference>
<dbReference type="EMBL" id="VSWD01000006">
    <property type="protein sequence ID" value="KAK3100216.1"/>
    <property type="molecule type" value="Genomic_DNA"/>
</dbReference>
<dbReference type="InterPro" id="IPR017441">
    <property type="entry name" value="Protein_kinase_ATP_BS"/>
</dbReference>
<evidence type="ECO:0000256" key="10">
    <source>
        <dbReference type="PROSITE-ProRule" id="PRU10141"/>
    </source>
</evidence>
<feature type="compositionally biased region" description="Low complexity" evidence="11">
    <location>
        <begin position="1163"/>
        <end position="1179"/>
    </location>
</feature>
<dbReference type="EC" id="2.7.11.1" evidence="2"/>
<feature type="compositionally biased region" description="Basic and acidic residues" evidence="11">
    <location>
        <begin position="429"/>
        <end position="441"/>
    </location>
</feature>
<evidence type="ECO:0000256" key="6">
    <source>
        <dbReference type="ARBA" id="ARBA00022777"/>
    </source>
</evidence>
<feature type="compositionally biased region" description="Basic and acidic residues" evidence="11">
    <location>
        <begin position="1066"/>
        <end position="1080"/>
    </location>
</feature>
<evidence type="ECO:0000256" key="11">
    <source>
        <dbReference type="SAM" id="MobiDB-lite"/>
    </source>
</evidence>
<feature type="compositionally biased region" description="Basic and acidic residues" evidence="11">
    <location>
        <begin position="695"/>
        <end position="704"/>
    </location>
</feature>
<feature type="compositionally biased region" description="Acidic residues" evidence="11">
    <location>
        <begin position="1500"/>
        <end position="1515"/>
    </location>
</feature>
<feature type="compositionally biased region" description="Basic and acidic residues" evidence="11">
    <location>
        <begin position="483"/>
        <end position="524"/>
    </location>
</feature>
<keyword evidence="5 10" id="KW-0547">Nucleotide-binding</keyword>
<reference evidence="13" key="1">
    <citation type="submission" date="2019-08" db="EMBL/GenBank/DDBJ databases">
        <title>The improved chromosome-level genome for the pearl oyster Pinctada fucata martensii using PacBio sequencing and Hi-C.</title>
        <authorList>
            <person name="Zheng Z."/>
        </authorList>
    </citation>
    <scope>NUCLEOTIDE SEQUENCE</scope>
    <source>
        <strain evidence="13">ZZ-2019</strain>
        <tissue evidence="13">Adductor muscle</tissue>
    </source>
</reference>
<dbReference type="GO" id="GO:0004674">
    <property type="term" value="F:protein serine/threonine kinase activity"/>
    <property type="evidence" value="ECO:0007669"/>
    <property type="project" value="UniProtKB-KW"/>
</dbReference>
<sequence length="1609" mass="178502">MNKYVKQRQIGEGAFGKAILVRRKADNRNFVVKEINIMKMSPKERQESKKEVWFMIFNFKEDSNWEGHAPQMAHKIGKLLRPGAHYSTMSMFGFQIYLKILIHSTRIYVVRYSHILADRRYPTPHRKGGIRVGNFSIFTQSVAIHSPLTTVSPSSPVQVLNNLFDPNRAQVAVLAQLSHPNIVRYRESFEGDLYSKINSQRGMLFPEEQVLDWFVQICLAIKHIHDRKILHRDIKSQNIFLTGAGLVQLGDFGIAKVLGSTAELARTCIGTPYYLSPEIVENRPYNNKSDIWSLGCVLYELTTLKHAFEAGNMKNLVLKIIRGSYPPISPKYSYDLRGLIAALFKRSPRDRPSINSVLKKNFIVKRVSKFLSEEQIADEFSHTVMHGQKISRALPPPPPASRPPAPAAHKATPARKYDPSSVYGAPLKKSKDNRSSAEKKRPGSAGPSRPGSAQSRPGSARPGSAGGVKPSNSNQDLRKKRQALVEKEKKRQEEEKKAAAERKHKELVEKQRLARMNKAREEGWKNLMGSLGSDDGDPGDPANNGDRGVPGANGDRGKYDQYHAYLDKIQDQRNQRLRDEGQPKGGNQAAYMAAPRIANPPQPIPNWNRPGAKAPAPTPVYQAPTPGAQKPNGGKGGGGMGGQAEERARIVEDFIQRKREAAVNKQRGHVDIFGNVPRNVPGAQGGANQAPQMDGRNREEQEYLEKLRQIRQQNLQERKIVQQKQNNAEGAVEARKDAESRKKKIEALRQQAEDRAKQLRDQLDKQRREMFDKEKRMRLGEQQKYQPGQMNRAGKAVPRPLPPKPAVGMTGALNAIGAEAPKPPPPQGAPAIGITGVLGAIGAVSEPDKAELSESEKKSKEQQQKDETLRKLNEKMAKRPKWAAPGTPEIAESIESARQKWGDKGDLKLQDLPLEATASQMEVTSARDQVVKLGTLSEDNKEAVKSSKPSDEAEPVSARKQWGRPGSTVLRALQEAPVESGTMGSDKSEPLSARKQWGRPGSTVLRALQEAPVESGTIGSDKSDETTTPPSSSSETTPIPGVGSTITISSPKPSVQKGTIVIKPAAGKDEKDETDRENENKSSTSTISISNQQSDNKSNSEDQDIVANQVSDNISSKDEKDTDKKEVPDKSESSDNIDQSEGQKDSISQSKSNIAAKPPIPSKPVVLPKPVLLSKPDSPMKFAGPSIPSFMKSQGAGELFQKVEERLQQINAEKEKSEHESETTKKEEVKTEVKGDLEVKDSGSEKPSSKQNSGLILGLTAGQFDINNAQLLRTCSEPDLTKLVRTAEMQGLKASQPIRRSLDLEELKQEEDEMVQCLLANVDLEEDEEEEATEGQGQTPKNDGNHDNQSKEQEGGEEEEENIDEEDYEELLSVRETMQSLLLRECSNGEDVTDSKNESLKSSNEMANSSKEKEDMVDEDNKDDTKTEDDDEDDDDREDDENGDDDDENGDENEDDEEDEENEEDAQNEDDGEDDVDSPVKRSVSADDEDPSDSRSDLFQSDESDADTQFGDDEDNFDLFSRLEESRAELETELGCDKFLKVYKTVQALQEDEDENIEEGAKLVTKILGQEKEHLYPKIFQLVMADAAFTEGTEIPIFFPVFVTHCCEC</sequence>
<feature type="compositionally biased region" description="Basic and acidic residues" evidence="11">
    <location>
        <begin position="1201"/>
        <end position="1248"/>
    </location>
</feature>
<dbReference type="Proteomes" id="UP001186944">
    <property type="component" value="Unassembled WGS sequence"/>
</dbReference>
<comment type="similarity">
    <text evidence="1">Belongs to the protein kinase superfamily. NEK Ser/Thr protein kinase family. NIMA subfamily.</text>
</comment>
<dbReference type="Pfam" id="PF00069">
    <property type="entry name" value="Pkinase"/>
    <property type="match status" value="1"/>
</dbReference>
<comment type="catalytic activity">
    <reaction evidence="9">
        <text>L-seryl-[protein] + ATP = O-phospho-L-seryl-[protein] + ADP + H(+)</text>
        <dbReference type="Rhea" id="RHEA:17989"/>
        <dbReference type="Rhea" id="RHEA-COMP:9863"/>
        <dbReference type="Rhea" id="RHEA-COMP:11604"/>
        <dbReference type="ChEBI" id="CHEBI:15378"/>
        <dbReference type="ChEBI" id="CHEBI:29999"/>
        <dbReference type="ChEBI" id="CHEBI:30616"/>
        <dbReference type="ChEBI" id="CHEBI:83421"/>
        <dbReference type="ChEBI" id="CHEBI:456216"/>
        <dbReference type="EC" id="2.7.11.1"/>
    </reaction>
</comment>
<feature type="compositionally biased region" description="Acidic residues" evidence="11">
    <location>
        <begin position="1415"/>
        <end position="1477"/>
    </location>
</feature>
<dbReference type="PROSITE" id="PS00108">
    <property type="entry name" value="PROTEIN_KINASE_ST"/>
    <property type="match status" value="1"/>
</dbReference>
<proteinExistence type="inferred from homology"/>
<feature type="compositionally biased region" description="Polar residues" evidence="11">
    <location>
        <begin position="1400"/>
        <end position="1409"/>
    </location>
</feature>
<feature type="compositionally biased region" description="Low complexity" evidence="11">
    <location>
        <begin position="1081"/>
        <end position="1094"/>
    </location>
</feature>
<evidence type="ECO:0000259" key="12">
    <source>
        <dbReference type="PROSITE" id="PS50011"/>
    </source>
</evidence>
<evidence type="ECO:0000256" key="5">
    <source>
        <dbReference type="ARBA" id="ARBA00022741"/>
    </source>
</evidence>
<feature type="region of interest" description="Disordered" evidence="11">
    <location>
        <begin position="934"/>
        <end position="1253"/>
    </location>
</feature>
<dbReference type="SMART" id="SM00220">
    <property type="entry name" value="S_TKc"/>
    <property type="match status" value="1"/>
</dbReference>
<evidence type="ECO:0000256" key="7">
    <source>
        <dbReference type="ARBA" id="ARBA00022840"/>
    </source>
</evidence>
<feature type="compositionally biased region" description="Low complexity" evidence="11">
    <location>
        <begin position="1026"/>
        <end position="1038"/>
    </location>
</feature>
<evidence type="ECO:0000256" key="8">
    <source>
        <dbReference type="ARBA" id="ARBA00047899"/>
    </source>
</evidence>
<dbReference type="PANTHER" id="PTHR44899">
    <property type="entry name" value="CAMK FAMILY PROTEIN KINASE"/>
    <property type="match status" value="1"/>
</dbReference>
<organism evidence="13 14">
    <name type="scientific">Pinctada imbricata</name>
    <name type="common">Atlantic pearl-oyster</name>
    <name type="synonym">Pinctada martensii</name>
    <dbReference type="NCBI Taxonomy" id="66713"/>
    <lineage>
        <taxon>Eukaryota</taxon>
        <taxon>Metazoa</taxon>
        <taxon>Spiralia</taxon>
        <taxon>Lophotrochozoa</taxon>
        <taxon>Mollusca</taxon>
        <taxon>Bivalvia</taxon>
        <taxon>Autobranchia</taxon>
        <taxon>Pteriomorphia</taxon>
        <taxon>Pterioida</taxon>
        <taxon>Pterioidea</taxon>
        <taxon>Pteriidae</taxon>
        <taxon>Pinctada</taxon>
    </lineage>
</organism>
<dbReference type="Gene3D" id="1.10.510.10">
    <property type="entry name" value="Transferase(Phosphotransferase) domain 1"/>
    <property type="match status" value="1"/>
</dbReference>
<evidence type="ECO:0000313" key="14">
    <source>
        <dbReference type="Proteomes" id="UP001186944"/>
    </source>
</evidence>
<protein>
    <recommendedName>
        <fullName evidence="2">non-specific serine/threonine protein kinase</fullName>
        <ecNumber evidence="2">2.7.11.1</ecNumber>
    </recommendedName>
</protein>
<feature type="compositionally biased region" description="Basic and acidic residues" evidence="11">
    <location>
        <begin position="938"/>
        <end position="951"/>
    </location>
</feature>
<gene>
    <name evidence="13" type="ORF">FSP39_016451</name>
</gene>
<dbReference type="PANTHER" id="PTHR44899:SF3">
    <property type="entry name" value="SERINE_THREONINE-PROTEIN KINASE NEK1"/>
    <property type="match status" value="1"/>
</dbReference>
<feature type="compositionally biased region" description="Basic and acidic residues" evidence="11">
    <location>
        <begin position="846"/>
        <end position="877"/>
    </location>
</feature>
<evidence type="ECO:0000256" key="1">
    <source>
        <dbReference type="ARBA" id="ARBA00010886"/>
    </source>
</evidence>
<feature type="compositionally biased region" description="Basic and acidic residues" evidence="11">
    <location>
        <begin position="1343"/>
        <end position="1354"/>
    </location>
</feature>